<dbReference type="PANTHER" id="PTHR42760:SF133">
    <property type="entry name" value="3-OXOACYL-[ACYL-CARRIER-PROTEIN] REDUCTASE"/>
    <property type="match status" value="1"/>
</dbReference>
<dbReference type="InterPro" id="IPR036291">
    <property type="entry name" value="NAD(P)-bd_dom_sf"/>
</dbReference>
<keyword evidence="2" id="KW-0521">NADP</keyword>
<dbReference type="Proteomes" id="UP001244011">
    <property type="component" value="Unassembled WGS sequence"/>
</dbReference>
<comment type="similarity">
    <text evidence="1 4">Belongs to the short-chain dehydrogenases/reductases (SDR) family.</text>
</comment>
<dbReference type="GeneID" id="85315799"/>
<dbReference type="PANTHER" id="PTHR42760">
    <property type="entry name" value="SHORT-CHAIN DEHYDROGENASES/REDUCTASES FAMILY MEMBER"/>
    <property type="match status" value="1"/>
</dbReference>
<dbReference type="Gene3D" id="3.40.50.720">
    <property type="entry name" value="NAD(P)-binding Rossmann-like Domain"/>
    <property type="match status" value="1"/>
</dbReference>
<evidence type="ECO:0000256" key="4">
    <source>
        <dbReference type="RuleBase" id="RU000363"/>
    </source>
</evidence>
<dbReference type="GO" id="GO:0006633">
    <property type="term" value="P:fatty acid biosynthetic process"/>
    <property type="evidence" value="ECO:0007669"/>
    <property type="project" value="TreeGrafter"/>
</dbReference>
<dbReference type="FunFam" id="3.40.50.720:FF:000084">
    <property type="entry name" value="Short-chain dehydrogenase reductase"/>
    <property type="match status" value="1"/>
</dbReference>
<protein>
    <submittedName>
        <fullName evidence="6">Short-chain dehydrogenase</fullName>
    </submittedName>
</protein>
<feature type="domain" description="Ketoreductase" evidence="5">
    <location>
        <begin position="26"/>
        <end position="199"/>
    </location>
</feature>
<evidence type="ECO:0000256" key="2">
    <source>
        <dbReference type="ARBA" id="ARBA00022857"/>
    </source>
</evidence>
<sequence length="289" mass="30924">MNPAGRLDQVQKHLAPEVDPCRLDGQVVLITGGAQGIGRAAAQLLASKGAKIAINDLDETKANAAVRELTSAGHEALAIAGDLLEVDHPQKLVDAVIQRFGKVNVLVNGAGFLVDNAIHRMTEEQFDVVMKIHNYVPYRMIKALSKHWMDSANADMPKAIINIASVSGLHGTPGQVNYCTAKAGVLGLTMAIAKEWSRFNVRCNSVAYGWIDTRMTRPPEETAKFVSGGQEIVAGIPQNYKKWRDTSDILVGARPGTASEAAGVILFLASPLSAYMTGACVECTGGRYL</sequence>
<evidence type="ECO:0000313" key="6">
    <source>
        <dbReference type="EMBL" id="KAK1772090.1"/>
    </source>
</evidence>
<dbReference type="SMART" id="SM00822">
    <property type="entry name" value="PKS_KR"/>
    <property type="match status" value="1"/>
</dbReference>
<evidence type="ECO:0000256" key="3">
    <source>
        <dbReference type="ARBA" id="ARBA00023002"/>
    </source>
</evidence>
<dbReference type="PRINTS" id="PR00081">
    <property type="entry name" value="GDHRDH"/>
</dbReference>
<dbReference type="GO" id="GO:0016616">
    <property type="term" value="F:oxidoreductase activity, acting on the CH-OH group of donors, NAD or NADP as acceptor"/>
    <property type="evidence" value="ECO:0007669"/>
    <property type="project" value="TreeGrafter"/>
</dbReference>
<dbReference type="InterPro" id="IPR057326">
    <property type="entry name" value="KR_dom"/>
</dbReference>
<dbReference type="PRINTS" id="PR00080">
    <property type="entry name" value="SDRFAMILY"/>
</dbReference>
<dbReference type="PROSITE" id="PS00061">
    <property type="entry name" value="ADH_SHORT"/>
    <property type="match status" value="1"/>
</dbReference>
<accession>A0AAJ0C8U8</accession>
<dbReference type="RefSeq" id="XP_060288303.1">
    <property type="nucleotide sequence ID" value="XM_060432612.1"/>
</dbReference>
<dbReference type="Pfam" id="PF00106">
    <property type="entry name" value="adh_short"/>
    <property type="match status" value="1"/>
</dbReference>
<evidence type="ECO:0000256" key="1">
    <source>
        <dbReference type="ARBA" id="ARBA00006484"/>
    </source>
</evidence>
<evidence type="ECO:0000313" key="7">
    <source>
        <dbReference type="Proteomes" id="UP001244011"/>
    </source>
</evidence>
<name>A0AAJ0C8U8_9PEZI</name>
<dbReference type="AlphaFoldDB" id="A0AAJ0C8U8"/>
<proteinExistence type="inferred from homology"/>
<dbReference type="EMBL" id="MU838997">
    <property type="protein sequence ID" value="KAK1772090.1"/>
    <property type="molecule type" value="Genomic_DNA"/>
</dbReference>
<dbReference type="InterPro" id="IPR002347">
    <property type="entry name" value="SDR_fam"/>
</dbReference>
<organism evidence="6 7">
    <name type="scientific">Phialemonium atrogriseum</name>
    <dbReference type="NCBI Taxonomy" id="1093897"/>
    <lineage>
        <taxon>Eukaryota</taxon>
        <taxon>Fungi</taxon>
        <taxon>Dikarya</taxon>
        <taxon>Ascomycota</taxon>
        <taxon>Pezizomycotina</taxon>
        <taxon>Sordariomycetes</taxon>
        <taxon>Sordariomycetidae</taxon>
        <taxon>Cephalothecales</taxon>
        <taxon>Cephalothecaceae</taxon>
        <taxon>Phialemonium</taxon>
    </lineage>
</organism>
<keyword evidence="3" id="KW-0560">Oxidoreductase</keyword>
<dbReference type="InterPro" id="IPR020904">
    <property type="entry name" value="Sc_DH/Rdtase_CS"/>
</dbReference>
<evidence type="ECO:0000259" key="5">
    <source>
        <dbReference type="SMART" id="SM00822"/>
    </source>
</evidence>
<keyword evidence="7" id="KW-1185">Reference proteome</keyword>
<dbReference type="GO" id="GO:0048038">
    <property type="term" value="F:quinone binding"/>
    <property type="evidence" value="ECO:0007669"/>
    <property type="project" value="TreeGrafter"/>
</dbReference>
<dbReference type="SUPFAM" id="SSF51735">
    <property type="entry name" value="NAD(P)-binding Rossmann-fold domains"/>
    <property type="match status" value="1"/>
</dbReference>
<reference evidence="6" key="1">
    <citation type="submission" date="2023-06" db="EMBL/GenBank/DDBJ databases">
        <title>Genome-scale phylogeny and comparative genomics of the fungal order Sordariales.</title>
        <authorList>
            <consortium name="Lawrence Berkeley National Laboratory"/>
            <person name="Hensen N."/>
            <person name="Bonometti L."/>
            <person name="Westerberg I."/>
            <person name="Brannstrom I.O."/>
            <person name="Guillou S."/>
            <person name="Cros-Aarteil S."/>
            <person name="Calhoun S."/>
            <person name="Haridas S."/>
            <person name="Kuo A."/>
            <person name="Mondo S."/>
            <person name="Pangilinan J."/>
            <person name="Riley R."/>
            <person name="Labutti K."/>
            <person name="Andreopoulos B."/>
            <person name="Lipzen A."/>
            <person name="Chen C."/>
            <person name="Yanf M."/>
            <person name="Daum C."/>
            <person name="Ng V."/>
            <person name="Clum A."/>
            <person name="Steindorff A."/>
            <person name="Ohm R."/>
            <person name="Martin F."/>
            <person name="Silar P."/>
            <person name="Natvig D."/>
            <person name="Lalanne C."/>
            <person name="Gautier V."/>
            <person name="Ament-Velasquez S.L."/>
            <person name="Kruys A."/>
            <person name="Hutchinson M.I."/>
            <person name="Powell A.J."/>
            <person name="Barry K."/>
            <person name="Miller A.N."/>
            <person name="Grigoriev I.V."/>
            <person name="Debuchy R."/>
            <person name="Gladieux P."/>
            <person name="Thoren M.H."/>
            <person name="Johannesson H."/>
        </authorList>
    </citation>
    <scope>NUCLEOTIDE SEQUENCE</scope>
    <source>
        <strain evidence="6">8032-3</strain>
    </source>
</reference>
<comment type="caution">
    <text evidence="6">The sequence shown here is derived from an EMBL/GenBank/DDBJ whole genome shotgun (WGS) entry which is preliminary data.</text>
</comment>
<gene>
    <name evidence="6" type="ORF">QBC33DRAFT_614762</name>
</gene>